<dbReference type="SUPFAM" id="SSF101386">
    <property type="entry name" value="all-alpha NTP pyrophosphatases"/>
    <property type="match status" value="1"/>
</dbReference>
<comment type="caution">
    <text evidence="1">The sequence shown here is derived from an EMBL/GenBank/DDBJ whole genome shotgun (WGS) entry which is preliminary data.</text>
</comment>
<sequence length="115" mass="13294">MEELKKAVKQFAKERDWEKYHSPKNLVMGLSVEVGELMELFLWLSDEESKNLGQTKLNHLKEEIGDVMVYLVNLADKFGLDPIECAMAKLEINEKKYPSHLVKGSAKKYNEYSQS</sequence>
<dbReference type="AlphaFoldDB" id="A0A932G2A0"/>
<dbReference type="Pfam" id="PF12643">
    <property type="entry name" value="MazG-like"/>
    <property type="match status" value="1"/>
</dbReference>
<dbReference type="GO" id="GO:0006253">
    <property type="term" value="P:dCTP catabolic process"/>
    <property type="evidence" value="ECO:0007669"/>
    <property type="project" value="TreeGrafter"/>
</dbReference>
<evidence type="ECO:0000313" key="2">
    <source>
        <dbReference type="Proteomes" id="UP000769766"/>
    </source>
</evidence>
<reference evidence="1" key="1">
    <citation type="submission" date="2020-07" db="EMBL/GenBank/DDBJ databases">
        <title>Huge and variable diversity of episymbiotic CPR bacteria and DPANN archaea in groundwater ecosystems.</title>
        <authorList>
            <person name="He C.Y."/>
            <person name="Keren R."/>
            <person name="Whittaker M."/>
            <person name="Farag I.F."/>
            <person name="Doudna J."/>
            <person name="Cate J.H.D."/>
            <person name="Banfield J.F."/>
        </authorList>
    </citation>
    <scope>NUCLEOTIDE SEQUENCE</scope>
    <source>
        <strain evidence="1">NC_groundwater_672_Ag_B-0.1um_62_36</strain>
    </source>
</reference>
<protein>
    <submittedName>
        <fullName evidence="1">Nucleotide pyrophosphohydrolase</fullName>
    </submittedName>
</protein>
<organism evidence="1 2">
    <name type="scientific">Tectimicrobiota bacterium</name>
    <dbReference type="NCBI Taxonomy" id="2528274"/>
    <lineage>
        <taxon>Bacteria</taxon>
        <taxon>Pseudomonadati</taxon>
        <taxon>Nitrospinota/Tectimicrobiota group</taxon>
        <taxon>Candidatus Tectimicrobiota</taxon>
    </lineage>
</organism>
<dbReference type="Gene3D" id="1.10.287.1080">
    <property type="entry name" value="MazG-like"/>
    <property type="match status" value="1"/>
</dbReference>
<gene>
    <name evidence="1" type="ORF">HYY20_14330</name>
</gene>
<dbReference type="InterPro" id="IPR025984">
    <property type="entry name" value="DCTPP"/>
</dbReference>
<dbReference type="InterPro" id="IPR052555">
    <property type="entry name" value="dCTP_Pyrophosphatase"/>
</dbReference>
<dbReference type="CDD" id="cd11537">
    <property type="entry name" value="NTP-PPase_RS21-C6_like"/>
    <property type="match status" value="1"/>
</dbReference>
<proteinExistence type="predicted"/>
<dbReference type="GO" id="GO:0005829">
    <property type="term" value="C:cytosol"/>
    <property type="evidence" value="ECO:0007669"/>
    <property type="project" value="TreeGrafter"/>
</dbReference>
<dbReference type="PANTHER" id="PTHR46523">
    <property type="entry name" value="DCTP PYROPHOSPHATASE 1"/>
    <property type="match status" value="1"/>
</dbReference>
<dbReference type="GO" id="GO:0047840">
    <property type="term" value="F:dCTP diphosphatase activity"/>
    <property type="evidence" value="ECO:0007669"/>
    <property type="project" value="TreeGrafter"/>
</dbReference>
<accession>A0A932G2A0</accession>
<dbReference type="PIRSF" id="PIRSF029826">
    <property type="entry name" value="UCP029826_pph"/>
    <property type="match status" value="1"/>
</dbReference>
<dbReference type="EMBL" id="JACPRF010000439">
    <property type="protein sequence ID" value="MBI2878050.1"/>
    <property type="molecule type" value="Genomic_DNA"/>
</dbReference>
<evidence type="ECO:0000313" key="1">
    <source>
        <dbReference type="EMBL" id="MBI2878050.1"/>
    </source>
</evidence>
<dbReference type="Proteomes" id="UP000769766">
    <property type="component" value="Unassembled WGS sequence"/>
</dbReference>
<dbReference type="PANTHER" id="PTHR46523:SF1">
    <property type="entry name" value="DCTP PYROPHOSPHATASE 1"/>
    <property type="match status" value="1"/>
</dbReference>
<name>A0A932G2A0_UNCTE</name>
<dbReference type="GO" id="GO:0042262">
    <property type="term" value="P:DNA protection"/>
    <property type="evidence" value="ECO:0007669"/>
    <property type="project" value="TreeGrafter"/>
</dbReference>